<dbReference type="Proteomes" id="UP000253090">
    <property type="component" value="Unassembled WGS sequence"/>
</dbReference>
<dbReference type="InterPro" id="IPR002508">
    <property type="entry name" value="MurNAc-LAA_cat"/>
</dbReference>
<keyword evidence="1" id="KW-0378">Hydrolase</keyword>
<dbReference type="PANTHER" id="PTHR30404">
    <property type="entry name" value="N-ACETYLMURAMOYL-L-ALANINE AMIDASE"/>
    <property type="match status" value="1"/>
</dbReference>
<evidence type="ECO:0000313" key="3">
    <source>
        <dbReference type="EMBL" id="RCX20402.1"/>
    </source>
</evidence>
<dbReference type="InterPro" id="IPR050695">
    <property type="entry name" value="N-acetylmuramoyl_amidase_3"/>
</dbReference>
<sequence>MMALHGYKIFIDPGHGGKDPGATNAGYKESEIVLEIGKFLKTDLDNFGASVQMSRLKDVCPELQDRATASNDFGARIYVSLHINSGGGTGIECWVHDNAGFHTQSLASFVNRSLVQDLNSTNRGIKKAPSQRNRKNIFVIDPKNTKALAILLEILFIDNATDRAKLITNKQVAARAIANGINDFIENLPSSL</sequence>
<proteinExistence type="predicted"/>
<dbReference type="SUPFAM" id="SSF53187">
    <property type="entry name" value="Zn-dependent exopeptidases"/>
    <property type="match status" value="1"/>
</dbReference>
<name>A0A369BFT9_9BACL</name>
<comment type="caution">
    <text evidence="3">The sequence shown here is derived from an EMBL/GenBank/DDBJ whole genome shotgun (WGS) entry which is preliminary data.</text>
</comment>
<reference evidence="3 4" key="1">
    <citation type="submission" date="2018-07" db="EMBL/GenBank/DDBJ databases">
        <title>Genomic Encyclopedia of Type Strains, Phase III (KMG-III): the genomes of soil and plant-associated and newly described type strains.</title>
        <authorList>
            <person name="Whitman W."/>
        </authorList>
    </citation>
    <scope>NUCLEOTIDE SEQUENCE [LARGE SCALE GENOMIC DNA]</scope>
    <source>
        <strain evidence="3 4">CECT 8333</strain>
    </source>
</reference>
<dbReference type="SMART" id="SM00646">
    <property type="entry name" value="Ami_3"/>
    <property type="match status" value="1"/>
</dbReference>
<dbReference type="GO" id="GO:0009253">
    <property type="term" value="P:peptidoglycan catabolic process"/>
    <property type="evidence" value="ECO:0007669"/>
    <property type="project" value="InterPro"/>
</dbReference>
<dbReference type="PANTHER" id="PTHR30404:SF0">
    <property type="entry name" value="N-ACETYLMURAMOYL-L-ALANINE AMIDASE AMIC"/>
    <property type="match status" value="1"/>
</dbReference>
<dbReference type="GO" id="GO:0030288">
    <property type="term" value="C:outer membrane-bounded periplasmic space"/>
    <property type="evidence" value="ECO:0007669"/>
    <property type="project" value="TreeGrafter"/>
</dbReference>
<evidence type="ECO:0000313" key="4">
    <source>
        <dbReference type="Proteomes" id="UP000253090"/>
    </source>
</evidence>
<evidence type="ECO:0000259" key="2">
    <source>
        <dbReference type="SMART" id="SM00646"/>
    </source>
</evidence>
<evidence type="ECO:0000256" key="1">
    <source>
        <dbReference type="ARBA" id="ARBA00022801"/>
    </source>
</evidence>
<organism evidence="3 4">
    <name type="scientific">Fontibacillus phaseoli</name>
    <dbReference type="NCBI Taxonomy" id="1416533"/>
    <lineage>
        <taxon>Bacteria</taxon>
        <taxon>Bacillati</taxon>
        <taxon>Bacillota</taxon>
        <taxon>Bacilli</taxon>
        <taxon>Bacillales</taxon>
        <taxon>Paenibacillaceae</taxon>
        <taxon>Fontibacillus</taxon>
    </lineage>
</organism>
<protein>
    <submittedName>
        <fullName evidence="3">N-acetylmuramoyl-L-alanine amidase</fullName>
    </submittedName>
</protein>
<dbReference type="Pfam" id="PF01520">
    <property type="entry name" value="Amidase_3"/>
    <property type="match status" value="1"/>
</dbReference>
<dbReference type="GO" id="GO:0008745">
    <property type="term" value="F:N-acetylmuramoyl-L-alanine amidase activity"/>
    <property type="evidence" value="ECO:0007669"/>
    <property type="project" value="InterPro"/>
</dbReference>
<gene>
    <name evidence="3" type="ORF">DFP94_103127</name>
</gene>
<dbReference type="CDD" id="cd02696">
    <property type="entry name" value="MurNAc-LAA"/>
    <property type="match status" value="1"/>
</dbReference>
<dbReference type="EMBL" id="QPJW01000003">
    <property type="protein sequence ID" value="RCX20402.1"/>
    <property type="molecule type" value="Genomic_DNA"/>
</dbReference>
<feature type="domain" description="MurNAc-LAA" evidence="2">
    <location>
        <begin position="67"/>
        <end position="182"/>
    </location>
</feature>
<keyword evidence="4" id="KW-1185">Reference proteome</keyword>
<dbReference type="RefSeq" id="WP_245954705.1">
    <property type="nucleotide sequence ID" value="NZ_QPJW01000003.1"/>
</dbReference>
<dbReference type="Gene3D" id="3.40.630.40">
    <property type="entry name" value="Zn-dependent exopeptidases"/>
    <property type="match status" value="1"/>
</dbReference>
<accession>A0A369BFT9</accession>
<dbReference type="AlphaFoldDB" id="A0A369BFT9"/>